<evidence type="ECO:0000256" key="1">
    <source>
        <dbReference type="SAM" id="Phobius"/>
    </source>
</evidence>
<keyword evidence="1" id="KW-0812">Transmembrane</keyword>
<gene>
    <name evidence="2" type="ORF">EU96_1315</name>
</gene>
<name>A0A0A2A9X4_PROMR</name>
<dbReference type="AlphaFoldDB" id="A0A0A2A9X4"/>
<comment type="caution">
    <text evidence="2">The sequence shown here is derived from an EMBL/GenBank/DDBJ whole genome shotgun (WGS) entry which is preliminary data.</text>
</comment>
<accession>A0A0A2A9X4</accession>
<organism evidence="2 3">
    <name type="scientific">Prochlorococcus marinus str. MIT 9302</name>
    <dbReference type="NCBI Taxonomy" id="74545"/>
    <lineage>
        <taxon>Bacteria</taxon>
        <taxon>Bacillati</taxon>
        <taxon>Cyanobacteriota</taxon>
        <taxon>Cyanophyceae</taxon>
        <taxon>Synechococcales</taxon>
        <taxon>Prochlorococcaceae</taxon>
        <taxon>Prochlorococcus</taxon>
    </lineage>
</organism>
<protein>
    <submittedName>
        <fullName evidence="2">Uncharacterized protein</fullName>
    </submittedName>
</protein>
<dbReference type="EMBL" id="JNAM01000010">
    <property type="protein sequence ID" value="KGF97601.1"/>
    <property type="molecule type" value="Genomic_DNA"/>
</dbReference>
<sequence>MLRRCKTTSAMAKHDLIIPTAIAVLVSSAYWARIPFG</sequence>
<keyword evidence="1" id="KW-0472">Membrane</keyword>
<feature type="transmembrane region" description="Helical" evidence="1">
    <location>
        <begin position="12"/>
        <end position="32"/>
    </location>
</feature>
<proteinExistence type="predicted"/>
<keyword evidence="1" id="KW-1133">Transmembrane helix</keyword>
<evidence type="ECO:0000313" key="3">
    <source>
        <dbReference type="Proteomes" id="UP000030445"/>
    </source>
</evidence>
<dbReference type="Proteomes" id="UP000030445">
    <property type="component" value="Unassembled WGS sequence"/>
</dbReference>
<reference evidence="3" key="1">
    <citation type="journal article" date="2014" name="Sci. Data">
        <title>Genomes of diverse isolates of the marine cyanobacterium Prochlorococcus.</title>
        <authorList>
            <person name="Biller S."/>
            <person name="Berube P."/>
            <person name="Thompson J."/>
            <person name="Kelly L."/>
            <person name="Roggensack S."/>
            <person name="Awad L."/>
            <person name="Roache-Johnson K."/>
            <person name="Ding H."/>
            <person name="Giovannoni S.J."/>
            <person name="Moore L.R."/>
            <person name="Chisholm S.W."/>
        </authorList>
    </citation>
    <scope>NUCLEOTIDE SEQUENCE [LARGE SCALE GENOMIC DNA]</scope>
    <source>
        <strain evidence="3">MIT 9302</strain>
    </source>
</reference>
<evidence type="ECO:0000313" key="2">
    <source>
        <dbReference type="EMBL" id="KGF97601.1"/>
    </source>
</evidence>